<dbReference type="AlphaFoldDB" id="A0A2J6RLQ3"/>
<evidence type="ECO:0000256" key="4">
    <source>
        <dbReference type="ARBA" id="ARBA00022771"/>
    </source>
</evidence>
<evidence type="ECO:0000313" key="11">
    <source>
        <dbReference type="Proteomes" id="UP000235786"/>
    </source>
</evidence>
<keyword evidence="2" id="KW-0479">Metal-binding</keyword>
<protein>
    <recommendedName>
        <fullName evidence="9">C2H2-type domain-containing protein</fullName>
    </recommendedName>
</protein>
<evidence type="ECO:0000313" key="10">
    <source>
        <dbReference type="EMBL" id="PMD39450.1"/>
    </source>
</evidence>
<keyword evidence="4 7" id="KW-0863">Zinc-finger</keyword>
<dbReference type="PROSITE" id="PS00028">
    <property type="entry name" value="ZINC_FINGER_C2H2_1"/>
    <property type="match status" value="2"/>
</dbReference>
<dbReference type="SUPFAM" id="SSF57667">
    <property type="entry name" value="beta-beta-alpha zinc fingers"/>
    <property type="match status" value="1"/>
</dbReference>
<dbReference type="GO" id="GO:0008270">
    <property type="term" value="F:zinc ion binding"/>
    <property type="evidence" value="ECO:0007669"/>
    <property type="project" value="UniProtKB-KW"/>
</dbReference>
<proteinExistence type="predicted"/>
<dbReference type="Pfam" id="PF00096">
    <property type="entry name" value="zf-C2H2"/>
    <property type="match status" value="2"/>
</dbReference>
<evidence type="ECO:0000256" key="6">
    <source>
        <dbReference type="ARBA" id="ARBA00023242"/>
    </source>
</evidence>
<dbReference type="EMBL" id="KZ613946">
    <property type="protein sequence ID" value="PMD39450.1"/>
    <property type="molecule type" value="Genomic_DNA"/>
</dbReference>
<dbReference type="GO" id="GO:0006351">
    <property type="term" value="P:DNA-templated transcription"/>
    <property type="evidence" value="ECO:0007669"/>
    <property type="project" value="InterPro"/>
</dbReference>
<keyword evidence="3" id="KW-0677">Repeat</keyword>
<dbReference type="Proteomes" id="UP000235786">
    <property type="component" value="Unassembled WGS sequence"/>
</dbReference>
<dbReference type="PROSITE" id="PS50157">
    <property type="entry name" value="ZINC_FINGER_C2H2_2"/>
    <property type="match status" value="2"/>
</dbReference>
<accession>A0A2J6RLQ3</accession>
<evidence type="ECO:0000256" key="5">
    <source>
        <dbReference type="ARBA" id="ARBA00022833"/>
    </source>
</evidence>
<feature type="domain" description="C2H2-type" evidence="9">
    <location>
        <begin position="21"/>
        <end position="48"/>
    </location>
</feature>
<dbReference type="InterPro" id="IPR051059">
    <property type="entry name" value="VerF-like"/>
</dbReference>
<dbReference type="GO" id="GO:0000785">
    <property type="term" value="C:chromatin"/>
    <property type="evidence" value="ECO:0007669"/>
    <property type="project" value="TreeGrafter"/>
</dbReference>
<dbReference type="SMART" id="SM00355">
    <property type="entry name" value="ZnF_C2H2"/>
    <property type="match status" value="2"/>
</dbReference>
<keyword evidence="11" id="KW-1185">Reference proteome</keyword>
<dbReference type="InterPro" id="IPR036236">
    <property type="entry name" value="Znf_C2H2_sf"/>
</dbReference>
<evidence type="ECO:0000256" key="1">
    <source>
        <dbReference type="ARBA" id="ARBA00004123"/>
    </source>
</evidence>
<evidence type="ECO:0000256" key="3">
    <source>
        <dbReference type="ARBA" id="ARBA00022737"/>
    </source>
</evidence>
<dbReference type="InterPro" id="IPR007219">
    <property type="entry name" value="XnlR_reg_dom"/>
</dbReference>
<reference evidence="10 11" key="1">
    <citation type="submission" date="2016-04" db="EMBL/GenBank/DDBJ databases">
        <title>A degradative enzymes factory behind the ericoid mycorrhizal symbiosis.</title>
        <authorList>
            <consortium name="DOE Joint Genome Institute"/>
            <person name="Martino E."/>
            <person name="Morin E."/>
            <person name="Grelet G."/>
            <person name="Kuo A."/>
            <person name="Kohler A."/>
            <person name="Daghino S."/>
            <person name="Barry K."/>
            <person name="Choi C."/>
            <person name="Cichocki N."/>
            <person name="Clum A."/>
            <person name="Copeland A."/>
            <person name="Hainaut M."/>
            <person name="Haridas S."/>
            <person name="Labutti K."/>
            <person name="Lindquist E."/>
            <person name="Lipzen A."/>
            <person name="Khouja H.-R."/>
            <person name="Murat C."/>
            <person name="Ohm R."/>
            <person name="Olson A."/>
            <person name="Spatafora J."/>
            <person name="Veneault-Fourrey C."/>
            <person name="Henrissat B."/>
            <person name="Grigoriev I."/>
            <person name="Martin F."/>
            <person name="Perotto S."/>
        </authorList>
    </citation>
    <scope>NUCLEOTIDE SEQUENCE [LARGE SCALE GENOMIC DNA]</scope>
    <source>
        <strain evidence="10 11">F</strain>
    </source>
</reference>
<dbReference type="GO" id="GO:0005634">
    <property type="term" value="C:nucleus"/>
    <property type="evidence" value="ECO:0007669"/>
    <property type="project" value="UniProtKB-SubCell"/>
</dbReference>
<keyword evidence="6" id="KW-0539">Nucleus</keyword>
<evidence type="ECO:0000259" key="9">
    <source>
        <dbReference type="PROSITE" id="PS50157"/>
    </source>
</evidence>
<gene>
    <name evidence="10" type="ORF">L207DRAFT_460089</name>
</gene>
<dbReference type="GO" id="GO:0000978">
    <property type="term" value="F:RNA polymerase II cis-regulatory region sequence-specific DNA binding"/>
    <property type="evidence" value="ECO:0007669"/>
    <property type="project" value="InterPro"/>
</dbReference>
<dbReference type="Gene3D" id="3.30.160.60">
    <property type="entry name" value="Classic Zinc Finger"/>
    <property type="match status" value="2"/>
</dbReference>
<dbReference type="STRING" id="1149755.A0A2J6RLQ3"/>
<dbReference type="OrthoDB" id="3945418at2759"/>
<evidence type="ECO:0000256" key="7">
    <source>
        <dbReference type="PROSITE-ProRule" id="PRU00042"/>
    </source>
</evidence>
<comment type="subcellular location">
    <subcellularLocation>
        <location evidence="1">Nucleus</location>
    </subcellularLocation>
</comment>
<dbReference type="PANTHER" id="PTHR40626">
    <property type="entry name" value="MIP31509P"/>
    <property type="match status" value="1"/>
</dbReference>
<sequence>MSSGDGNSRALPRLAGVRDNFKCQTCQRGFKKAEHLTRHERSHSKTKPYPCPDCPKEFGRQDVLARHRKLHEKATAARAREAASLTSSMDANQTPREMENIGFSPVEFDGRPVTSETGYVNDQPQLFPTGEVNLPLWTDGDNMLELLTSDLSNTWPLSLPISQFEPIVFDSVNGTLTSPLEENNQHSDGQGHQAMQQMSRLISVLSSNLTAEIQNTAITSSFLDTCLHVFFDKFTPSFPVLHRATFVVKESSHPLLLNIVALGSLFVGARDAVAKGESLWRLAHIAVATNWKHLMATKGPRDPCQGVQLLLTAVLGQTYALMSKNESLRMTSQIFHGLGFYWARQCGMFSLNQVQCTVPPLSASDDEKMERWKVWAAQEVQNRAVLGHYVLDGHISQFSGYAACARHVTNPLRMPSSDAAFDANTADGWIEEMLKADNPKSSFREAFLYLFSSEHTEAHLSFSNFTLRVLLEGLQSLAADFQEAGSQPAVGTPAKEEIVHALMRLYKNYLQGDESSTVEKMELLIRWHSIFLDLAAPSTALCRKLCVAYNIPQKLHDASTEDLTGFDPAAWSQSQDALKAVVHAFAIQAIVEKMPLGRSHAIHLPSAVFAVSTIYSARCIGGSPSISIPVSISWETVWYGNMAETGQLDTPRTVDSDTKAFLNGEYSRATPNSITKNLMYELNSLQITLNTISSRWGVSHDMDGVLQQWISIANGRQPSPV</sequence>
<feature type="region of interest" description="Disordered" evidence="8">
    <location>
        <begin position="34"/>
        <end position="53"/>
    </location>
</feature>
<evidence type="ECO:0000256" key="8">
    <source>
        <dbReference type="SAM" id="MobiDB-lite"/>
    </source>
</evidence>
<dbReference type="CDD" id="cd12148">
    <property type="entry name" value="fungal_TF_MHR"/>
    <property type="match status" value="1"/>
</dbReference>
<feature type="domain" description="C2H2-type" evidence="9">
    <location>
        <begin position="49"/>
        <end position="76"/>
    </location>
</feature>
<dbReference type="GO" id="GO:0000981">
    <property type="term" value="F:DNA-binding transcription factor activity, RNA polymerase II-specific"/>
    <property type="evidence" value="ECO:0007669"/>
    <property type="project" value="InterPro"/>
</dbReference>
<keyword evidence="5" id="KW-0862">Zinc</keyword>
<dbReference type="Pfam" id="PF04082">
    <property type="entry name" value="Fungal_trans"/>
    <property type="match status" value="1"/>
</dbReference>
<dbReference type="InterPro" id="IPR013087">
    <property type="entry name" value="Znf_C2H2_type"/>
</dbReference>
<evidence type="ECO:0000256" key="2">
    <source>
        <dbReference type="ARBA" id="ARBA00022723"/>
    </source>
</evidence>
<name>A0A2J6RLQ3_HYAVF</name>
<organism evidence="10 11">
    <name type="scientific">Hyaloscypha variabilis (strain UAMH 11265 / GT02V1 / F)</name>
    <name type="common">Meliniomyces variabilis</name>
    <dbReference type="NCBI Taxonomy" id="1149755"/>
    <lineage>
        <taxon>Eukaryota</taxon>
        <taxon>Fungi</taxon>
        <taxon>Dikarya</taxon>
        <taxon>Ascomycota</taxon>
        <taxon>Pezizomycotina</taxon>
        <taxon>Leotiomycetes</taxon>
        <taxon>Helotiales</taxon>
        <taxon>Hyaloscyphaceae</taxon>
        <taxon>Hyaloscypha</taxon>
        <taxon>Hyaloscypha variabilis</taxon>
    </lineage>
</organism>
<dbReference type="PANTHER" id="PTHR40626:SF14">
    <property type="entry name" value="C2H2 TYPE ZINC FINGER DOMAIN PROTEIN (AFU_ORTHOLOGUE AFUA_1G02360)"/>
    <property type="match status" value="1"/>
</dbReference>